<dbReference type="Pfam" id="PF13180">
    <property type="entry name" value="PDZ_2"/>
    <property type="match status" value="1"/>
</dbReference>
<keyword evidence="3" id="KW-0378">Hydrolase</keyword>
<protein>
    <submittedName>
        <fullName evidence="7">Trypsin-like peptidase domain-containing protein</fullName>
    </submittedName>
</protein>
<dbReference type="Gene3D" id="2.40.10.10">
    <property type="entry name" value="Trypsin-like serine proteases"/>
    <property type="match status" value="2"/>
</dbReference>
<evidence type="ECO:0000256" key="5">
    <source>
        <dbReference type="SAM" id="Phobius"/>
    </source>
</evidence>
<dbReference type="InterPro" id="IPR043504">
    <property type="entry name" value="Peptidase_S1_PA_chymotrypsin"/>
</dbReference>
<sequence>MGLFDDDFYSAKVSGRSLKTPAPGSHHSKARWSGRRRRLRRPSMLQTAVVSGVISAIVAVLLFSFITGLPNTTALTGANGYTTLSSSDPYERLIQAAAKVRPAVVSIVNYRDGQEAALADSALGSGVIFRIAGGKAYIMTNNHVVEGSEDLEVVTVEGESKKAELIGRDRITDIAVLAVDDKNIDTVAEIGDSSRLRLGETVIAIGNPLGLGDTLTSGIVSYTNRIIPVSINQDGVYDWEQSVIQTDAAINEGNSGGALVDLNGRVIGINTMKIADTGVEGLGFAIPANEVMTTVNDLIDDGEIERPYLGVYTIDLENQYAPIDDEQRKELKLPDEVKAGVIVLESHGPAKEGGLKLNDVITALDGRLIHSTLELRRYLYNDKKIGDKMEVTYYREGKVEKVTVKLMDKPDE</sequence>
<keyword evidence="5" id="KW-1133">Transmembrane helix</keyword>
<evidence type="ECO:0000256" key="3">
    <source>
        <dbReference type="ARBA" id="ARBA00022801"/>
    </source>
</evidence>
<dbReference type="SUPFAM" id="SSF50494">
    <property type="entry name" value="Trypsin-like serine proteases"/>
    <property type="match status" value="1"/>
</dbReference>
<evidence type="ECO:0000256" key="1">
    <source>
        <dbReference type="ARBA" id="ARBA00010541"/>
    </source>
</evidence>
<dbReference type="InterPro" id="IPR001940">
    <property type="entry name" value="Peptidase_S1C"/>
</dbReference>
<proteinExistence type="inferred from homology"/>
<organism evidence="7 8">
    <name type="scientific">Paenibacillus zeirhizosphaerae</name>
    <dbReference type="NCBI Taxonomy" id="2987519"/>
    <lineage>
        <taxon>Bacteria</taxon>
        <taxon>Bacillati</taxon>
        <taxon>Bacillota</taxon>
        <taxon>Bacilli</taxon>
        <taxon>Bacillales</taxon>
        <taxon>Paenibacillaceae</taxon>
        <taxon>Paenibacillus</taxon>
    </lineage>
</organism>
<keyword evidence="5" id="KW-0472">Membrane</keyword>
<dbReference type="RefSeq" id="WP_305754032.1">
    <property type="nucleotide sequence ID" value="NZ_JAPCKK010000011.1"/>
</dbReference>
<dbReference type="Proteomes" id="UP001241848">
    <property type="component" value="Unassembled WGS sequence"/>
</dbReference>
<feature type="domain" description="PDZ" evidence="6">
    <location>
        <begin position="307"/>
        <end position="406"/>
    </location>
</feature>
<dbReference type="Gene3D" id="2.30.42.10">
    <property type="match status" value="1"/>
</dbReference>
<dbReference type="SUPFAM" id="SSF50156">
    <property type="entry name" value="PDZ domain-like"/>
    <property type="match status" value="1"/>
</dbReference>
<dbReference type="PANTHER" id="PTHR43343">
    <property type="entry name" value="PEPTIDASE S12"/>
    <property type="match status" value="1"/>
</dbReference>
<dbReference type="InterPro" id="IPR009003">
    <property type="entry name" value="Peptidase_S1_PA"/>
</dbReference>
<keyword evidence="8" id="KW-1185">Reference proteome</keyword>
<name>A0ABT9FNW0_9BACL</name>
<dbReference type="PRINTS" id="PR00834">
    <property type="entry name" value="PROTEASES2C"/>
</dbReference>
<evidence type="ECO:0000313" key="8">
    <source>
        <dbReference type="Proteomes" id="UP001241848"/>
    </source>
</evidence>
<comment type="similarity">
    <text evidence="1">Belongs to the peptidase S1C family.</text>
</comment>
<reference evidence="7 8" key="1">
    <citation type="submission" date="2022-10" db="EMBL/GenBank/DDBJ databases">
        <title>Paenibacillus description and whole genome data of maize root bacterial community.</title>
        <authorList>
            <person name="Marton D."/>
            <person name="Farkas M."/>
            <person name="Cserhati M."/>
        </authorList>
    </citation>
    <scope>NUCLEOTIDE SEQUENCE [LARGE SCALE GENOMIC DNA]</scope>
    <source>
        <strain evidence="7 8">P96</strain>
    </source>
</reference>
<dbReference type="InterPro" id="IPR051201">
    <property type="entry name" value="Chloro_Bact_Ser_Proteases"/>
</dbReference>
<dbReference type="InterPro" id="IPR001478">
    <property type="entry name" value="PDZ"/>
</dbReference>
<accession>A0ABT9FNW0</accession>
<dbReference type="PANTHER" id="PTHR43343:SF3">
    <property type="entry name" value="PROTEASE DO-LIKE 8, CHLOROPLASTIC"/>
    <property type="match status" value="1"/>
</dbReference>
<comment type="caution">
    <text evidence="7">The sequence shown here is derived from an EMBL/GenBank/DDBJ whole genome shotgun (WGS) entry which is preliminary data.</text>
</comment>
<dbReference type="InterPro" id="IPR036034">
    <property type="entry name" value="PDZ_sf"/>
</dbReference>
<keyword evidence="5" id="KW-0812">Transmembrane</keyword>
<evidence type="ECO:0000256" key="2">
    <source>
        <dbReference type="ARBA" id="ARBA00022670"/>
    </source>
</evidence>
<evidence type="ECO:0000256" key="4">
    <source>
        <dbReference type="ARBA" id="ARBA00022825"/>
    </source>
</evidence>
<evidence type="ECO:0000259" key="6">
    <source>
        <dbReference type="Pfam" id="PF13180"/>
    </source>
</evidence>
<feature type="transmembrane region" description="Helical" evidence="5">
    <location>
        <begin position="45"/>
        <end position="66"/>
    </location>
</feature>
<evidence type="ECO:0000313" key="7">
    <source>
        <dbReference type="EMBL" id="MDP4096422.1"/>
    </source>
</evidence>
<gene>
    <name evidence="7" type="ORF">OIN60_06525</name>
</gene>
<keyword evidence="4" id="KW-0720">Serine protease</keyword>
<keyword evidence="2" id="KW-0645">Protease</keyword>
<dbReference type="Pfam" id="PF13365">
    <property type="entry name" value="Trypsin_2"/>
    <property type="match status" value="1"/>
</dbReference>
<dbReference type="EMBL" id="JAPCKK010000011">
    <property type="protein sequence ID" value="MDP4096422.1"/>
    <property type="molecule type" value="Genomic_DNA"/>
</dbReference>